<dbReference type="EMBL" id="LJTC01000007">
    <property type="protein sequence ID" value="KPM83357.1"/>
    <property type="molecule type" value="Genomic_DNA"/>
</dbReference>
<dbReference type="RefSeq" id="WP_054553256.1">
    <property type="nucleotide sequence ID" value="NZ_LJTC01000007.1"/>
</dbReference>
<feature type="active site" evidence="6 7">
    <location>
        <position position="328"/>
    </location>
</feature>
<name>A0A0P7E0B6_9GAMM</name>
<feature type="modified residue" description="4-aspartylphosphate" evidence="6 8">
    <location>
        <position position="55"/>
    </location>
</feature>
<dbReference type="NCBIfam" id="NF001965">
    <property type="entry name" value="PRK00742.1"/>
    <property type="match status" value="1"/>
</dbReference>
<evidence type="ECO:0000259" key="11">
    <source>
        <dbReference type="PROSITE" id="PS50122"/>
    </source>
</evidence>
<dbReference type="PATRIC" id="fig|570156.3.peg.3487"/>
<sequence length="386" mass="40839">MAVKVLVVDDSSFFRRRVSEILEQDSNIQVIGFAVNGREAVDKARELKPDVITMDVEMPVLDGISAVKEIMAATPTPILMFSSLTRDGATATLDALDAGALDFLPKKFEDIARNNEDAIALLQNKVKEIGRRRISRFSRPAPISRSTPTPTLRSSGATSSNGIVQPDRSFSRPAAASSPAASSSNTSNIRASGKKYQLVAIGTSTGGPVALQTILTQLPANFPHPILLIQHMPAAFTPAFAARLNGLCKINVKEAQNGDRLVPGTAYLAPGGQQMLIEGRGGSRTLRVFEDDSPRITYKPSVDVTFASAAKTFGGDVLAVVLTGMGADGRDGARMLKQVGATIWAQDEKTSVVYGMPQAVANAGLASESLALADVANRLTRETGCG</sequence>
<evidence type="ECO:0000256" key="6">
    <source>
        <dbReference type="HAMAP-Rule" id="MF_00099"/>
    </source>
</evidence>
<dbReference type="SMART" id="SM00448">
    <property type="entry name" value="REC"/>
    <property type="match status" value="1"/>
</dbReference>
<dbReference type="PANTHER" id="PTHR42872:SF3">
    <property type="entry name" value="PROTEIN-GLUTAMATE METHYLESTERASE_PROTEIN-GLUTAMINE GLUTAMINASE 1"/>
    <property type="match status" value="1"/>
</dbReference>
<feature type="compositionally biased region" description="Low complexity" evidence="9">
    <location>
        <begin position="144"/>
        <end position="155"/>
    </location>
</feature>
<comment type="caution">
    <text evidence="12">The sequence shown here is derived from an EMBL/GenBank/DDBJ whole genome shotgun (WGS) entry which is preliminary data.</text>
</comment>
<comment type="domain">
    <text evidence="6">Contains a C-terminal catalytic domain, and an N-terminal region which modulates catalytic activity.</text>
</comment>
<dbReference type="AlphaFoldDB" id="A0A0P7E0B6"/>
<dbReference type="SUPFAM" id="SSF52172">
    <property type="entry name" value="CheY-like"/>
    <property type="match status" value="1"/>
</dbReference>
<dbReference type="EC" id="3.5.1.44" evidence="6"/>
<comment type="catalytic activity">
    <reaction evidence="6">
        <text>L-glutaminyl-[protein] + H2O = L-glutamyl-[protein] + NH4(+)</text>
        <dbReference type="Rhea" id="RHEA:16441"/>
        <dbReference type="Rhea" id="RHEA-COMP:10207"/>
        <dbReference type="Rhea" id="RHEA-COMP:10208"/>
        <dbReference type="ChEBI" id="CHEBI:15377"/>
        <dbReference type="ChEBI" id="CHEBI:28938"/>
        <dbReference type="ChEBI" id="CHEBI:29973"/>
        <dbReference type="ChEBI" id="CHEBI:30011"/>
        <dbReference type="EC" id="3.5.1.44"/>
    </reaction>
</comment>
<keyword evidence="3 6" id="KW-0597">Phosphoprotein</keyword>
<evidence type="ECO:0000256" key="5">
    <source>
        <dbReference type="ARBA" id="ARBA00048267"/>
    </source>
</evidence>
<evidence type="ECO:0000259" key="10">
    <source>
        <dbReference type="PROSITE" id="PS50110"/>
    </source>
</evidence>
<keyword evidence="4 6" id="KW-0378">Hydrolase</keyword>
<comment type="PTM">
    <text evidence="6">Phosphorylated by CheA. Phosphorylation of the N-terminal regulatory domain activates the methylesterase activity.</text>
</comment>
<evidence type="ECO:0000256" key="4">
    <source>
        <dbReference type="ARBA" id="ARBA00022801"/>
    </source>
</evidence>
<feature type="active site" evidence="6 7">
    <location>
        <position position="231"/>
    </location>
</feature>
<dbReference type="OrthoDB" id="9793421at2"/>
<dbReference type="InterPro" id="IPR000673">
    <property type="entry name" value="Sig_transdc_resp-reg_Me-estase"/>
</dbReference>
<dbReference type="GO" id="GO:0006935">
    <property type="term" value="P:chemotaxis"/>
    <property type="evidence" value="ECO:0007669"/>
    <property type="project" value="UniProtKB-UniRule"/>
</dbReference>
<comment type="subcellular location">
    <subcellularLocation>
        <location evidence="6">Cytoplasm</location>
    </subcellularLocation>
</comment>
<dbReference type="SUPFAM" id="SSF52738">
    <property type="entry name" value="Methylesterase CheB, C-terminal domain"/>
    <property type="match status" value="1"/>
</dbReference>
<dbReference type="Gene3D" id="3.40.50.2300">
    <property type="match status" value="1"/>
</dbReference>
<dbReference type="InterPro" id="IPR001789">
    <property type="entry name" value="Sig_transdc_resp-reg_receiver"/>
</dbReference>
<keyword evidence="2 6" id="KW-0145">Chemotaxis</keyword>
<evidence type="ECO:0000313" key="12">
    <source>
        <dbReference type="EMBL" id="KPM83357.1"/>
    </source>
</evidence>
<dbReference type="FunFam" id="3.40.50.2300:FF:000077">
    <property type="entry name" value="Chemotaxis response regulator"/>
    <property type="match status" value="1"/>
</dbReference>
<dbReference type="PROSITE" id="PS50110">
    <property type="entry name" value="RESPONSE_REGULATORY"/>
    <property type="match status" value="1"/>
</dbReference>
<feature type="compositionally biased region" description="Low complexity" evidence="9">
    <location>
        <begin position="171"/>
        <end position="184"/>
    </location>
</feature>
<dbReference type="PROSITE" id="PS50122">
    <property type="entry name" value="CHEB"/>
    <property type="match status" value="1"/>
</dbReference>
<gene>
    <name evidence="6" type="primary">cheB</name>
    <name evidence="12" type="ORF">AOG27_12000</name>
</gene>
<dbReference type="CDD" id="cd17541">
    <property type="entry name" value="REC_CheB-like"/>
    <property type="match status" value="1"/>
</dbReference>
<comment type="similarity">
    <text evidence="6">Belongs to the CheB family.</text>
</comment>
<feature type="region of interest" description="Disordered" evidence="9">
    <location>
        <begin position="137"/>
        <end position="188"/>
    </location>
</feature>
<evidence type="ECO:0000313" key="13">
    <source>
        <dbReference type="Proteomes" id="UP000050378"/>
    </source>
</evidence>
<dbReference type="HAMAP" id="MF_00099">
    <property type="entry name" value="CheB_chemtxs"/>
    <property type="match status" value="1"/>
</dbReference>
<dbReference type="PIRSF" id="PIRSF000876">
    <property type="entry name" value="RR_chemtxs_CheB"/>
    <property type="match status" value="1"/>
</dbReference>
<dbReference type="Proteomes" id="UP000050378">
    <property type="component" value="Unassembled WGS sequence"/>
</dbReference>
<evidence type="ECO:0000256" key="8">
    <source>
        <dbReference type="PROSITE-ProRule" id="PRU00169"/>
    </source>
</evidence>
<evidence type="ECO:0000256" key="7">
    <source>
        <dbReference type="PROSITE-ProRule" id="PRU00050"/>
    </source>
</evidence>
<evidence type="ECO:0000256" key="9">
    <source>
        <dbReference type="SAM" id="MobiDB-lite"/>
    </source>
</evidence>
<proteinExistence type="inferred from homology"/>
<feature type="active site" evidence="6 7">
    <location>
        <position position="204"/>
    </location>
</feature>
<dbReference type="GO" id="GO:0050568">
    <property type="term" value="F:protein-glutamine glutaminase activity"/>
    <property type="evidence" value="ECO:0007669"/>
    <property type="project" value="UniProtKB-UniRule"/>
</dbReference>
<evidence type="ECO:0000256" key="2">
    <source>
        <dbReference type="ARBA" id="ARBA00022500"/>
    </source>
</evidence>
<organism evidence="12 13">
    <name type="scientific">Pseudoalteromonas lipolytica</name>
    <dbReference type="NCBI Taxonomy" id="570156"/>
    <lineage>
        <taxon>Bacteria</taxon>
        <taxon>Pseudomonadati</taxon>
        <taxon>Pseudomonadota</taxon>
        <taxon>Gammaproteobacteria</taxon>
        <taxon>Alteromonadales</taxon>
        <taxon>Pseudoalteromonadaceae</taxon>
        <taxon>Pseudoalteromonas</taxon>
    </lineage>
</organism>
<feature type="domain" description="CheB-type methylesterase" evidence="11">
    <location>
        <begin position="192"/>
        <end position="386"/>
    </location>
</feature>
<dbReference type="Pfam" id="PF00072">
    <property type="entry name" value="Response_reg"/>
    <property type="match status" value="1"/>
</dbReference>
<comment type="function">
    <text evidence="6">Involved in chemotaxis. Part of a chemotaxis signal transduction system that modulates chemotaxis in response to various stimuli. Catalyzes the demethylation of specific methylglutamate residues introduced into the chemoreceptors (methyl-accepting chemotaxis proteins or MCP) by CheR. Also mediates the irreversible deamidation of specific glutamine residues to glutamic acid.</text>
</comment>
<dbReference type="InterPro" id="IPR008248">
    <property type="entry name" value="CheB-like"/>
</dbReference>
<accession>A0A0P7E0B6</accession>
<dbReference type="EC" id="3.1.1.61" evidence="6"/>
<dbReference type="Gene3D" id="3.40.50.180">
    <property type="entry name" value="Methylesterase CheB, C-terminal domain"/>
    <property type="match status" value="1"/>
</dbReference>
<evidence type="ECO:0000256" key="3">
    <source>
        <dbReference type="ARBA" id="ARBA00022553"/>
    </source>
</evidence>
<evidence type="ECO:0000256" key="1">
    <source>
        <dbReference type="ARBA" id="ARBA00022490"/>
    </source>
</evidence>
<protein>
    <recommendedName>
        <fullName evidence="6">Protein-glutamate methylesterase/protein-glutamine glutaminase</fullName>
        <ecNumber evidence="6">3.1.1.61</ecNumber>
        <ecNumber evidence="6">3.5.1.44</ecNumber>
    </recommendedName>
</protein>
<dbReference type="InterPro" id="IPR035909">
    <property type="entry name" value="CheB_C"/>
</dbReference>
<dbReference type="STRING" id="570156.AOG27_12000"/>
<dbReference type="Pfam" id="PF01339">
    <property type="entry name" value="CheB_methylest"/>
    <property type="match status" value="1"/>
</dbReference>
<dbReference type="GO" id="GO:0008984">
    <property type="term" value="F:protein-glutamate methylesterase activity"/>
    <property type="evidence" value="ECO:0007669"/>
    <property type="project" value="UniProtKB-UniRule"/>
</dbReference>
<dbReference type="InterPro" id="IPR011006">
    <property type="entry name" value="CheY-like_superfamily"/>
</dbReference>
<reference evidence="12 13" key="1">
    <citation type="submission" date="2015-09" db="EMBL/GenBank/DDBJ databases">
        <title>Draft Genome Sequence of Pseudoalteromonas lipolytica UCD-48B.</title>
        <authorList>
            <person name="Krusor M."/>
            <person name="Coil D.A."/>
            <person name="Lang J.M."/>
            <person name="Eisen J.A."/>
            <person name="Alexiev A."/>
        </authorList>
    </citation>
    <scope>NUCLEOTIDE SEQUENCE [LARGE SCALE GENOMIC DNA]</scope>
    <source>
        <strain evidence="12 13">UCD-48B</strain>
    </source>
</reference>
<feature type="domain" description="Response regulatory" evidence="10">
    <location>
        <begin position="4"/>
        <end position="121"/>
    </location>
</feature>
<dbReference type="PANTHER" id="PTHR42872">
    <property type="entry name" value="PROTEIN-GLUTAMATE METHYLESTERASE/PROTEIN-GLUTAMINE GLUTAMINASE"/>
    <property type="match status" value="1"/>
</dbReference>
<comment type="catalytic activity">
    <reaction evidence="5 6">
        <text>[protein]-L-glutamate 5-O-methyl ester + H2O = L-glutamyl-[protein] + methanol + H(+)</text>
        <dbReference type="Rhea" id="RHEA:23236"/>
        <dbReference type="Rhea" id="RHEA-COMP:10208"/>
        <dbReference type="Rhea" id="RHEA-COMP:10311"/>
        <dbReference type="ChEBI" id="CHEBI:15377"/>
        <dbReference type="ChEBI" id="CHEBI:15378"/>
        <dbReference type="ChEBI" id="CHEBI:17790"/>
        <dbReference type="ChEBI" id="CHEBI:29973"/>
        <dbReference type="ChEBI" id="CHEBI:82795"/>
        <dbReference type="EC" id="3.1.1.61"/>
    </reaction>
</comment>
<dbReference type="CDD" id="cd16432">
    <property type="entry name" value="CheB_Rec"/>
    <property type="match status" value="1"/>
</dbReference>
<keyword evidence="1 6" id="KW-0963">Cytoplasm</keyword>
<dbReference type="GO" id="GO:0000156">
    <property type="term" value="F:phosphorelay response regulator activity"/>
    <property type="evidence" value="ECO:0007669"/>
    <property type="project" value="InterPro"/>
</dbReference>
<dbReference type="GO" id="GO:0005737">
    <property type="term" value="C:cytoplasm"/>
    <property type="evidence" value="ECO:0007669"/>
    <property type="project" value="UniProtKB-SubCell"/>
</dbReference>